<dbReference type="GO" id="GO:0005524">
    <property type="term" value="F:ATP binding"/>
    <property type="evidence" value="ECO:0007669"/>
    <property type="project" value="UniProtKB-KW"/>
</dbReference>
<dbReference type="SMART" id="SM00382">
    <property type="entry name" value="AAA"/>
    <property type="match status" value="2"/>
</dbReference>
<dbReference type="CDD" id="cd03249">
    <property type="entry name" value="ABC_MTABC3_MDL1_MDL2"/>
    <property type="match status" value="2"/>
</dbReference>
<evidence type="ECO:0000313" key="14">
    <source>
        <dbReference type="EMBL" id="VDD38695.1"/>
    </source>
</evidence>
<dbReference type="PROSITE" id="PS50893">
    <property type="entry name" value="ABC_TRANSPORTER_2"/>
    <property type="match status" value="2"/>
</dbReference>
<evidence type="ECO:0000256" key="10">
    <source>
        <dbReference type="ARBA" id="ARBA00023180"/>
    </source>
</evidence>
<dbReference type="InterPro" id="IPR017871">
    <property type="entry name" value="ABC_transporter-like_CS"/>
</dbReference>
<dbReference type="CDD" id="cd18578">
    <property type="entry name" value="ABC_6TM_Pgp_ABCB1_D2_like"/>
    <property type="match status" value="1"/>
</dbReference>
<evidence type="ECO:0000256" key="2">
    <source>
        <dbReference type="ARBA" id="ARBA00007577"/>
    </source>
</evidence>
<proteinExistence type="inferred from homology"/>
<comment type="similarity">
    <text evidence="2">Belongs to the ABC transporter superfamily. ABCB family. Multidrug resistance exporter (TC 3.A.1.201) subfamily.</text>
</comment>
<dbReference type="InterPro" id="IPR003593">
    <property type="entry name" value="AAA+_ATPase"/>
</dbReference>
<evidence type="ECO:0000259" key="13">
    <source>
        <dbReference type="PROSITE" id="PS50929"/>
    </source>
</evidence>
<dbReference type="InterPro" id="IPR003439">
    <property type="entry name" value="ABC_transporter-like_ATP-bd"/>
</dbReference>
<keyword evidence="8 11" id="KW-1133">Transmembrane helix</keyword>
<dbReference type="CDD" id="cd18577">
    <property type="entry name" value="ABC_6TM_Pgp_ABCB1_D1_like"/>
    <property type="match status" value="1"/>
</dbReference>
<dbReference type="InterPro" id="IPR036640">
    <property type="entry name" value="ABC1_TM_sf"/>
</dbReference>
<dbReference type="SUPFAM" id="SSF90123">
    <property type="entry name" value="ABC transporter transmembrane region"/>
    <property type="match status" value="2"/>
</dbReference>
<organism evidence="14">
    <name type="scientific">Brassica oleracea</name>
    <name type="common">Wild cabbage</name>
    <dbReference type="NCBI Taxonomy" id="3712"/>
    <lineage>
        <taxon>Eukaryota</taxon>
        <taxon>Viridiplantae</taxon>
        <taxon>Streptophyta</taxon>
        <taxon>Embryophyta</taxon>
        <taxon>Tracheophyta</taxon>
        <taxon>Spermatophyta</taxon>
        <taxon>Magnoliopsida</taxon>
        <taxon>eudicotyledons</taxon>
        <taxon>Gunneridae</taxon>
        <taxon>Pentapetalae</taxon>
        <taxon>rosids</taxon>
        <taxon>malvids</taxon>
        <taxon>Brassicales</taxon>
        <taxon>Brassicaceae</taxon>
        <taxon>Brassiceae</taxon>
        <taxon>Brassica</taxon>
    </lineage>
</organism>
<feature type="transmembrane region" description="Helical" evidence="11">
    <location>
        <begin position="147"/>
        <end position="166"/>
    </location>
</feature>
<comment type="subcellular location">
    <subcellularLocation>
        <location evidence="1">Cell membrane</location>
        <topology evidence="1">Multi-pass membrane protein</topology>
    </subcellularLocation>
</comment>
<dbReference type="PROSITE" id="PS00211">
    <property type="entry name" value="ABC_TRANSPORTER_1"/>
    <property type="match status" value="2"/>
</dbReference>
<keyword evidence="4 11" id="KW-0812">Transmembrane</keyword>
<dbReference type="FunFam" id="3.40.50.300:FF:000205">
    <property type="entry name" value="ABC transporter B family member 4"/>
    <property type="match status" value="2"/>
</dbReference>
<dbReference type="PROSITE" id="PS50929">
    <property type="entry name" value="ABC_TM1F"/>
    <property type="match status" value="2"/>
</dbReference>
<evidence type="ECO:0000256" key="9">
    <source>
        <dbReference type="ARBA" id="ARBA00023136"/>
    </source>
</evidence>
<dbReference type="InterPro" id="IPR027417">
    <property type="entry name" value="P-loop_NTPase"/>
</dbReference>
<evidence type="ECO:0000256" key="4">
    <source>
        <dbReference type="ARBA" id="ARBA00022692"/>
    </source>
</evidence>
<gene>
    <name evidence="14" type="ORF">BOLC7T44255H</name>
</gene>
<dbReference type="SUPFAM" id="SSF52540">
    <property type="entry name" value="P-loop containing nucleoside triphosphate hydrolases"/>
    <property type="match status" value="2"/>
</dbReference>
<evidence type="ECO:0000256" key="8">
    <source>
        <dbReference type="ARBA" id="ARBA00022989"/>
    </source>
</evidence>
<dbReference type="AlphaFoldDB" id="A0A3P6EZA8"/>
<dbReference type="GO" id="GO:0140359">
    <property type="term" value="F:ABC-type transporter activity"/>
    <property type="evidence" value="ECO:0007669"/>
    <property type="project" value="InterPro"/>
</dbReference>
<evidence type="ECO:0000256" key="11">
    <source>
        <dbReference type="SAM" id="Phobius"/>
    </source>
</evidence>
<sequence length="1230" mass="134705">MTSWASIRSIFMHADGVDWMLMGLGLIGAVADGLITPIYLLIIGLILNDLGGSSSDRTFMKAISKNALVLLYVAAASWVICFLEGYCWTRTGERQAARMRERYLKAVLRQDVAYFDLHVTSTSDVITSVSSDSLIVQDVLSEKLPNFLMNATAFFASYVVGFIMLWRLTLVGFPFIVLLFIPGLMYGRTLIGISRKIREEYNEAGSIAEQAISLVRTVYAFGSETKLIAKFSVALQGSVKLGLREGIVKGISLGSNSINYAIWGFMTWYGSRMVMYHGAKGGTIFAVIICITFGGASLGQGLLNLKYFSDAVVAGERVTKVVKRVPDIDSNNMEGQILENIKGQVQFNHVKFMYPSRPETLILDDLCLRIPSGKTVALVGGSGSGKSTVLSLLQRFYDPVAGEVLIDDVPINKLQVKWLRSQMGLVSQEPVLFATSIKENILFGKEDASMDEVVEAAKASNAHTFISQFPHGYKTQVGERGVQMSGGQKQRIAIALTIIKSPKILLLDEATSALDSESERVVQEALDKASLGRTTIVIAHRLSTIRNADVICVVHNGRIVETGSHEELMENLDGHYTSLVRLQQMENEESDVNISVRVQGGQLSILSKDLKYSSKLSFVDNGSNLLTKSSTDSNTPGLIPKDKKPPVPSFKRLMAMNRPEWKHALSGCSSAALYGAVQPIKSYITGSMVSVYFLTSHDEIREKTRIYVLAFVGLALFLFLISIVQHYCFAYMGEYLTKRIRENMLTKILTFEVNWFDEDENSNGAVCSTLAKEANLVRSLIGERVSLLVQTISGVTLACTLGLVIAWRLAIVMIVTQPVVVACFYTQCILLKSMSKRAIKAQDESSKLAAEAVSSIRTIIAFSSQERILKLLERVQDGPRKESVRQSWLAGIVLGTSRSLLTCTGVLNYWYGGRLIADGKIEAKAFFEMFLIFVSTGRAIADAGTMTTDLAKGSDAVGSVFAVLDRCTTIEPEDPNGYLPEKIKGLIRFVNVDFAYPTRPNVVILKDFSIEIEEGKSTAIVGPSGSGKSTIISLIERFYDPLKGSVRIDGRDLKSYHLRSLRQHIALVSQEPALFAGTIRENILYGGASENIDESEIIEAAKAANAHEFITSLSNGYDTNCGDRGVQLSGGQKQRIAIARAVLKNPSVLLLDEATSALDSQSERVVQDALERVMVGRTSVVISHRLSTIQNCDTIAVLDKGKVVECGDHSSLLAKGPTGAYFSLVSLQRK</sequence>
<reference evidence="14" key="1">
    <citation type="submission" date="2018-11" db="EMBL/GenBank/DDBJ databases">
        <authorList>
            <consortium name="Genoscope - CEA"/>
            <person name="William W."/>
        </authorList>
    </citation>
    <scope>NUCLEOTIDE SEQUENCE</scope>
</reference>
<name>A0A3P6EZA8_BRAOL</name>
<feature type="transmembrane region" description="Helical" evidence="11">
    <location>
        <begin position="785"/>
        <end position="805"/>
    </location>
</feature>
<evidence type="ECO:0000256" key="1">
    <source>
        <dbReference type="ARBA" id="ARBA00004651"/>
    </source>
</evidence>
<evidence type="ECO:0000256" key="5">
    <source>
        <dbReference type="ARBA" id="ARBA00022737"/>
    </source>
</evidence>
<dbReference type="Pfam" id="PF00664">
    <property type="entry name" value="ABC_membrane"/>
    <property type="match status" value="2"/>
</dbReference>
<keyword evidence="9 11" id="KW-0472">Membrane</keyword>
<keyword evidence="6" id="KW-0547">Nucleotide-binding</keyword>
<dbReference type="FunFam" id="1.20.1560.10:FF:000126">
    <property type="entry name" value="Putative ABC transporter B family member 8"/>
    <property type="match status" value="1"/>
</dbReference>
<evidence type="ECO:0000259" key="12">
    <source>
        <dbReference type="PROSITE" id="PS50893"/>
    </source>
</evidence>
<feature type="domain" description="ABC transmembrane type-1" evidence="13">
    <location>
        <begin position="24"/>
        <end position="300"/>
    </location>
</feature>
<keyword evidence="10" id="KW-0325">Glycoprotein</keyword>
<dbReference type="Gene3D" id="3.40.50.300">
    <property type="entry name" value="P-loop containing nucleotide triphosphate hydrolases"/>
    <property type="match status" value="2"/>
</dbReference>
<keyword evidence="5" id="KW-0677">Repeat</keyword>
<feature type="transmembrane region" description="Helical" evidence="11">
    <location>
        <begin position="172"/>
        <end position="191"/>
    </location>
</feature>
<dbReference type="PANTHER" id="PTHR45136">
    <property type="entry name" value="ABC TRANSPORTER DOMAIN-CONTAINING PROTEIN"/>
    <property type="match status" value="1"/>
</dbReference>
<feature type="transmembrane region" description="Helical" evidence="11">
    <location>
        <begin position="67"/>
        <end position="89"/>
    </location>
</feature>
<keyword evidence="3" id="KW-0813">Transport</keyword>
<dbReference type="InterPro" id="IPR011527">
    <property type="entry name" value="ABC1_TM_dom"/>
</dbReference>
<feature type="transmembrane region" description="Helical" evidence="11">
    <location>
        <begin position="21"/>
        <end position="47"/>
    </location>
</feature>
<evidence type="ECO:0000256" key="3">
    <source>
        <dbReference type="ARBA" id="ARBA00022448"/>
    </source>
</evidence>
<feature type="domain" description="ABC transporter" evidence="12">
    <location>
        <begin position="345"/>
        <end position="581"/>
    </location>
</feature>
<evidence type="ECO:0000256" key="6">
    <source>
        <dbReference type="ARBA" id="ARBA00022741"/>
    </source>
</evidence>
<feature type="domain" description="ABC transmembrane type-1" evidence="13">
    <location>
        <begin position="667"/>
        <end position="952"/>
    </location>
</feature>
<dbReference type="GO" id="GO:0005886">
    <property type="term" value="C:plasma membrane"/>
    <property type="evidence" value="ECO:0007669"/>
    <property type="project" value="UniProtKB-SubCell"/>
</dbReference>
<dbReference type="Gene3D" id="1.20.1560.10">
    <property type="entry name" value="ABC transporter type 1, transmembrane domain"/>
    <property type="match status" value="1"/>
</dbReference>
<feature type="transmembrane region" description="Helical" evidence="11">
    <location>
        <begin position="282"/>
        <end position="303"/>
    </location>
</feature>
<accession>A0A3P6EZA8</accession>
<dbReference type="GO" id="GO:0016887">
    <property type="term" value="F:ATP hydrolysis activity"/>
    <property type="evidence" value="ECO:0007669"/>
    <property type="project" value="InterPro"/>
</dbReference>
<keyword evidence="7" id="KW-0067">ATP-binding</keyword>
<protein>
    <submittedName>
        <fullName evidence="14">Uncharacterized protein</fullName>
    </submittedName>
</protein>
<feature type="transmembrane region" description="Helical" evidence="11">
    <location>
        <begin position="706"/>
        <end position="729"/>
    </location>
</feature>
<dbReference type="FunFam" id="1.20.1560.10:FF:000029">
    <property type="entry name" value="ABC transporter B family member 1"/>
    <property type="match status" value="1"/>
</dbReference>
<dbReference type="PANTHER" id="PTHR45136:SF2">
    <property type="entry name" value="ABC TRANSPORTER DOMAIN-CONTAINING PROTEIN"/>
    <property type="match status" value="1"/>
</dbReference>
<feature type="transmembrane region" description="Helical" evidence="11">
    <location>
        <begin position="811"/>
        <end position="831"/>
    </location>
</feature>
<dbReference type="Pfam" id="PF00005">
    <property type="entry name" value="ABC_tran"/>
    <property type="match status" value="2"/>
</dbReference>
<dbReference type="EMBL" id="LR031876">
    <property type="protein sequence ID" value="VDD38695.1"/>
    <property type="molecule type" value="Genomic_DNA"/>
</dbReference>
<evidence type="ECO:0000256" key="7">
    <source>
        <dbReference type="ARBA" id="ARBA00022840"/>
    </source>
</evidence>
<feature type="domain" description="ABC transporter" evidence="12">
    <location>
        <begin position="987"/>
        <end position="1225"/>
    </location>
</feature>